<evidence type="ECO:0000313" key="2">
    <source>
        <dbReference type="EMBL" id="KAL0064928.1"/>
    </source>
</evidence>
<dbReference type="Gene3D" id="1.20.1280.50">
    <property type="match status" value="1"/>
</dbReference>
<accession>A0ABR2ZU48</accession>
<name>A0ABR2ZU48_9AGAR</name>
<dbReference type="EMBL" id="JBBXMP010000054">
    <property type="protein sequence ID" value="KAL0064928.1"/>
    <property type="molecule type" value="Genomic_DNA"/>
</dbReference>
<dbReference type="SUPFAM" id="SSF52047">
    <property type="entry name" value="RNI-like"/>
    <property type="match status" value="1"/>
</dbReference>
<evidence type="ECO:0000313" key="3">
    <source>
        <dbReference type="Proteomes" id="UP001437256"/>
    </source>
</evidence>
<dbReference type="Pfam" id="PF12937">
    <property type="entry name" value="F-box-like"/>
    <property type="match status" value="1"/>
</dbReference>
<gene>
    <name evidence="2" type="ORF">AAF712_008047</name>
</gene>
<evidence type="ECO:0000259" key="1">
    <source>
        <dbReference type="Pfam" id="PF12937"/>
    </source>
</evidence>
<sequence length="623" mass="69283">MDTAFTLFASLEWNAAFLVYACRINNSHRTQNVLPFRAPTIRLCSNVPNPATRSIVDEINEQVNRLHAEISLLRQTQNQYASFIHQLPDEVLSIIFTYTVPTNHFNSLATKRESSSPRKSCSEASSLGTICRQWRRVAVSTHHIWRRISIAVRTGRYELHAQEAALAALRMHLTRSGDVPLEVEVHLDGGKACMRGVAYTGMPRGGLDEMVLGPDIMRQIGRLRVQMDRDWEYGLGMLRDVLKRGYSEGSGGARRLKSFDLEFQACEGQIHAADATLREVLDAVVSAETVNDLSLKFRTGTYRIKAPHFIPPLPTDGTTLDLHLPPAMITHAELHNPSIEKVEAFIFCTPSLVNLRLDMGDSSPYATSSASDARRPDLHLAHLRELSITLPRFRTGRERSNIFLRRILGGITTCSALKILAISGSDPCSSAEDIRTEEIHESIVDFLVRSGASKTLMRLSLQKMPLTSSHIVTILQKVPNLTDLDVVENTPPSEDGQDSRAFGVEVLASMIASASYLPRLRRLGLRIWKDCGNWMGWFSDMVENRHAHREGADVLESVSLVIISPSCIDRRCMELERLRRVQAQGNVAVRVVYGTSGSKVEVVGCEADGLLVMAQARVGTITI</sequence>
<dbReference type="InterPro" id="IPR001810">
    <property type="entry name" value="F-box_dom"/>
</dbReference>
<reference evidence="2 3" key="1">
    <citation type="submission" date="2024-05" db="EMBL/GenBank/DDBJ databases">
        <title>A draft genome resource for the thread blight pathogen Marasmius tenuissimus strain MS-2.</title>
        <authorList>
            <person name="Yulfo-Soto G.E."/>
            <person name="Baruah I.K."/>
            <person name="Amoako-Attah I."/>
            <person name="Bukari Y."/>
            <person name="Meinhardt L.W."/>
            <person name="Bailey B.A."/>
            <person name="Cohen S.P."/>
        </authorList>
    </citation>
    <scope>NUCLEOTIDE SEQUENCE [LARGE SCALE GENOMIC DNA]</scope>
    <source>
        <strain evidence="2 3">MS-2</strain>
    </source>
</reference>
<feature type="domain" description="F-box" evidence="1">
    <location>
        <begin position="84"/>
        <end position="150"/>
    </location>
</feature>
<proteinExistence type="predicted"/>
<dbReference type="InterPro" id="IPR032675">
    <property type="entry name" value="LRR_dom_sf"/>
</dbReference>
<organism evidence="2 3">
    <name type="scientific">Marasmius tenuissimus</name>
    <dbReference type="NCBI Taxonomy" id="585030"/>
    <lineage>
        <taxon>Eukaryota</taxon>
        <taxon>Fungi</taxon>
        <taxon>Dikarya</taxon>
        <taxon>Basidiomycota</taxon>
        <taxon>Agaricomycotina</taxon>
        <taxon>Agaricomycetes</taxon>
        <taxon>Agaricomycetidae</taxon>
        <taxon>Agaricales</taxon>
        <taxon>Marasmiineae</taxon>
        <taxon>Marasmiaceae</taxon>
        <taxon>Marasmius</taxon>
    </lineage>
</organism>
<dbReference type="Gene3D" id="3.80.10.10">
    <property type="entry name" value="Ribonuclease Inhibitor"/>
    <property type="match status" value="1"/>
</dbReference>
<comment type="caution">
    <text evidence="2">The sequence shown here is derived from an EMBL/GenBank/DDBJ whole genome shotgun (WGS) entry which is preliminary data.</text>
</comment>
<keyword evidence="3" id="KW-1185">Reference proteome</keyword>
<dbReference type="PANTHER" id="PTHR16134">
    <property type="entry name" value="F-BOX/TPR REPEAT PROTEIN POF3"/>
    <property type="match status" value="1"/>
</dbReference>
<dbReference type="Proteomes" id="UP001437256">
    <property type="component" value="Unassembled WGS sequence"/>
</dbReference>
<protein>
    <recommendedName>
        <fullName evidence="1">F-box domain-containing protein</fullName>
    </recommendedName>
</protein>
<dbReference type="PANTHER" id="PTHR16134:SF119">
    <property type="entry name" value="AT02038P-RELATED"/>
    <property type="match status" value="1"/>
</dbReference>